<dbReference type="PROSITE" id="PS51257">
    <property type="entry name" value="PROKAR_LIPOPROTEIN"/>
    <property type="match status" value="1"/>
</dbReference>
<feature type="compositionally biased region" description="Gly residues" evidence="2">
    <location>
        <begin position="371"/>
        <end position="385"/>
    </location>
</feature>
<keyword evidence="6" id="KW-1185">Reference proteome</keyword>
<dbReference type="Pfam" id="PF02839">
    <property type="entry name" value="CBM_5_12"/>
    <property type="match status" value="2"/>
</dbReference>
<dbReference type="PANTHER" id="PTHR42976:SF1">
    <property type="entry name" value="GH18 DOMAIN-CONTAINING PROTEIN-RELATED"/>
    <property type="match status" value="1"/>
</dbReference>
<feature type="region of interest" description="Disordered" evidence="2">
    <location>
        <begin position="348"/>
        <end position="404"/>
    </location>
</feature>
<dbReference type="SMART" id="SM00495">
    <property type="entry name" value="ChtBD3"/>
    <property type="match status" value="2"/>
</dbReference>
<evidence type="ECO:0000259" key="4">
    <source>
        <dbReference type="SMART" id="SM00495"/>
    </source>
</evidence>
<dbReference type="PANTHER" id="PTHR42976">
    <property type="entry name" value="BIFUNCTIONAL CHITINASE/LYSOZYME-RELATED"/>
    <property type="match status" value="1"/>
</dbReference>
<keyword evidence="3" id="KW-0732">Signal</keyword>
<proteinExistence type="predicted"/>
<evidence type="ECO:0000256" key="2">
    <source>
        <dbReference type="SAM" id="MobiDB-lite"/>
    </source>
</evidence>
<dbReference type="Pfam" id="PF00704">
    <property type="entry name" value="Glyco_hydro_18"/>
    <property type="match status" value="1"/>
</dbReference>
<dbReference type="InterPro" id="IPR003610">
    <property type="entry name" value="CBM5/12"/>
</dbReference>
<organism evidence="5 6">
    <name type="scientific">Paraburkholderia sejongensis</name>
    <dbReference type="NCBI Taxonomy" id="2886946"/>
    <lineage>
        <taxon>Bacteria</taxon>
        <taxon>Pseudomonadati</taxon>
        <taxon>Pseudomonadota</taxon>
        <taxon>Betaproteobacteria</taxon>
        <taxon>Burkholderiales</taxon>
        <taxon>Burkholderiaceae</taxon>
        <taxon>Paraburkholderia</taxon>
    </lineage>
</organism>
<keyword evidence="1" id="KW-0378">Hydrolase</keyword>
<sequence length="501" mass="50776">MKGKTSRVLAASALYLSALTSACATGVYAPYADMTAWPTPQLDVIGVQNGIQQFTMAFVVAAGSKQCVPSWGGVQNIGPGNSSDLLTSLSTSLTNYRAKGGEVAISFGGANGTPLMQACSTASALQSAYQTVIDSYSVTHIDFDIEGAAQQDTAAITRNFQAVQALQTAATAKGATLHVTLTLPVMPTGLTQDGVNILNSAISNKVTFDAINVMAMDYGSASIEMGTAAAQAASSLYSQLDTAFKSAGQTKTDAQLWQMVGVTPMIGMNDVQGETFTLADAQTLLNLARSDGFGLLSNWSVGRDQSCPNNGAYTASDCSGITQTPYGFATIFQQLNGSWGKGVTKDASYAGGSSSGSSGSSSSGSSSSGSSGSGSSGSGSSGSGSSGSASSGSSGSGSTGATGGTTTTPVAGVAWSATQIYTAGMTVTYQGSTYKAQWWTQGEVPGQAAVWLQTGGATPTWSSTMAYTGGSCVTYQSAKYCAKWWTQGNLPSSGGVWVKQN</sequence>
<feature type="chain" id="PRO_5046661733" evidence="3">
    <location>
        <begin position="25"/>
        <end position="501"/>
    </location>
</feature>
<feature type="compositionally biased region" description="Low complexity" evidence="2">
    <location>
        <begin position="350"/>
        <end position="370"/>
    </location>
</feature>
<evidence type="ECO:0000313" key="6">
    <source>
        <dbReference type="Proteomes" id="UP001431019"/>
    </source>
</evidence>
<dbReference type="EMBL" id="JAJITD010000006">
    <property type="protein sequence ID" value="MCC8393683.1"/>
    <property type="molecule type" value="Genomic_DNA"/>
</dbReference>
<dbReference type="InterPro" id="IPR052750">
    <property type="entry name" value="GH18_Chitinase"/>
</dbReference>
<feature type="signal peptide" evidence="3">
    <location>
        <begin position="1"/>
        <end position="24"/>
    </location>
</feature>
<dbReference type="InterPro" id="IPR036573">
    <property type="entry name" value="CBM_sf_5/12"/>
</dbReference>
<feature type="compositionally biased region" description="Gly residues" evidence="2">
    <location>
        <begin position="394"/>
        <end position="403"/>
    </location>
</feature>
<reference evidence="5 6" key="1">
    <citation type="submission" date="2021-11" db="EMBL/GenBank/DDBJ databases">
        <authorList>
            <person name="Oh E.-T."/>
            <person name="Kim S.-B."/>
        </authorList>
    </citation>
    <scope>NUCLEOTIDE SEQUENCE [LARGE SCALE GENOMIC DNA]</scope>
    <source>
        <strain evidence="5 6">MMS20-SJTR3</strain>
    </source>
</reference>
<protein>
    <submittedName>
        <fullName evidence="5">Chitinase</fullName>
    </submittedName>
</protein>
<evidence type="ECO:0000256" key="3">
    <source>
        <dbReference type="SAM" id="SignalP"/>
    </source>
</evidence>
<feature type="domain" description="Chitin-binding type-3" evidence="4">
    <location>
        <begin position="458"/>
        <end position="500"/>
    </location>
</feature>
<dbReference type="InterPro" id="IPR001223">
    <property type="entry name" value="Glyco_hydro18_cat"/>
</dbReference>
<name>A0ABS8JUW0_9BURK</name>
<dbReference type="CDD" id="cd12215">
    <property type="entry name" value="ChiC_BD"/>
    <property type="match status" value="2"/>
</dbReference>
<evidence type="ECO:0000313" key="5">
    <source>
        <dbReference type="EMBL" id="MCC8393683.1"/>
    </source>
</evidence>
<comment type="caution">
    <text evidence="5">The sequence shown here is derived from an EMBL/GenBank/DDBJ whole genome shotgun (WGS) entry which is preliminary data.</text>
</comment>
<dbReference type="Gene3D" id="3.20.20.80">
    <property type="entry name" value="Glycosidases"/>
    <property type="match status" value="1"/>
</dbReference>
<dbReference type="SUPFAM" id="SSF51445">
    <property type="entry name" value="(Trans)glycosidases"/>
    <property type="match status" value="1"/>
</dbReference>
<dbReference type="InterPro" id="IPR017853">
    <property type="entry name" value="GH"/>
</dbReference>
<dbReference type="SUPFAM" id="SSF51055">
    <property type="entry name" value="Carbohydrate binding domain"/>
    <property type="match status" value="2"/>
</dbReference>
<accession>A0ABS8JUW0</accession>
<feature type="domain" description="Chitin-binding type-3" evidence="4">
    <location>
        <begin position="412"/>
        <end position="454"/>
    </location>
</feature>
<gene>
    <name evidence="5" type="ORF">LJ656_13895</name>
</gene>
<dbReference type="RefSeq" id="WP_230509985.1">
    <property type="nucleotide sequence ID" value="NZ_JAJITD010000006.1"/>
</dbReference>
<dbReference type="CDD" id="cd06543">
    <property type="entry name" value="GH18_PF-ChiA-like"/>
    <property type="match status" value="1"/>
</dbReference>
<evidence type="ECO:0000256" key="1">
    <source>
        <dbReference type="ARBA" id="ARBA00022801"/>
    </source>
</evidence>
<dbReference type="Proteomes" id="UP001431019">
    <property type="component" value="Unassembled WGS sequence"/>
</dbReference>
<dbReference type="Gene3D" id="2.10.10.20">
    <property type="entry name" value="Carbohydrate-binding module superfamily 5/12"/>
    <property type="match status" value="2"/>
</dbReference>